<evidence type="ECO:0000313" key="2">
    <source>
        <dbReference type="Proteomes" id="UP001151760"/>
    </source>
</evidence>
<evidence type="ECO:0000313" key="1">
    <source>
        <dbReference type="EMBL" id="GJT20520.1"/>
    </source>
</evidence>
<dbReference type="Proteomes" id="UP001151760">
    <property type="component" value="Unassembled WGS sequence"/>
</dbReference>
<reference evidence="1" key="2">
    <citation type="submission" date="2022-01" db="EMBL/GenBank/DDBJ databases">
        <authorList>
            <person name="Yamashiro T."/>
            <person name="Shiraishi A."/>
            <person name="Satake H."/>
            <person name="Nakayama K."/>
        </authorList>
    </citation>
    <scope>NUCLEOTIDE SEQUENCE</scope>
</reference>
<proteinExistence type="predicted"/>
<name>A0ABQ5C046_9ASTR</name>
<protein>
    <submittedName>
        <fullName evidence="1">Uncharacterized protein</fullName>
    </submittedName>
</protein>
<gene>
    <name evidence="1" type="ORF">Tco_0890457</name>
</gene>
<reference evidence="1" key="1">
    <citation type="journal article" date="2022" name="Int. J. Mol. Sci.">
        <title>Draft Genome of Tanacetum Coccineum: Genomic Comparison of Closely Related Tanacetum-Family Plants.</title>
        <authorList>
            <person name="Yamashiro T."/>
            <person name="Shiraishi A."/>
            <person name="Nakayama K."/>
            <person name="Satake H."/>
        </authorList>
    </citation>
    <scope>NUCLEOTIDE SEQUENCE</scope>
</reference>
<keyword evidence="2" id="KW-1185">Reference proteome</keyword>
<organism evidence="1 2">
    <name type="scientific">Tanacetum coccineum</name>
    <dbReference type="NCBI Taxonomy" id="301880"/>
    <lineage>
        <taxon>Eukaryota</taxon>
        <taxon>Viridiplantae</taxon>
        <taxon>Streptophyta</taxon>
        <taxon>Embryophyta</taxon>
        <taxon>Tracheophyta</taxon>
        <taxon>Spermatophyta</taxon>
        <taxon>Magnoliopsida</taxon>
        <taxon>eudicotyledons</taxon>
        <taxon>Gunneridae</taxon>
        <taxon>Pentapetalae</taxon>
        <taxon>asterids</taxon>
        <taxon>campanulids</taxon>
        <taxon>Asterales</taxon>
        <taxon>Asteraceae</taxon>
        <taxon>Asteroideae</taxon>
        <taxon>Anthemideae</taxon>
        <taxon>Anthemidinae</taxon>
        <taxon>Tanacetum</taxon>
    </lineage>
</organism>
<accession>A0ABQ5C046</accession>
<sequence length="177" mass="20954">MNSLVSALRIEADFDHCLRDDRGFLMIVVRVRDVRGYESMGMVGVYHIAHRKMRSVEMRKSSRLARDRSKLEYKFQDKENSEDIFSYRSALEDFICVVFVHDRNIAQIRRIFLDGYGVLVFRIVFFKISSFKLQNTRLLLRNGRGFEVFWESNDGGNSSLGCKENCWWCREERMRVG</sequence>
<comment type="caution">
    <text evidence="1">The sequence shown here is derived from an EMBL/GenBank/DDBJ whole genome shotgun (WGS) entry which is preliminary data.</text>
</comment>
<dbReference type="EMBL" id="BQNB010013810">
    <property type="protein sequence ID" value="GJT20520.1"/>
    <property type="molecule type" value="Genomic_DNA"/>
</dbReference>